<evidence type="ECO:0000313" key="1">
    <source>
        <dbReference type="EMBL" id="MXP76711.1"/>
    </source>
</evidence>
<reference evidence="1 2" key="1">
    <citation type="submission" date="2019-12" db="EMBL/GenBank/DDBJ databases">
        <title>Sporaefaciens musculi gen. nov., sp. nov., a novel bacterium isolated from the caecum of an obese mouse.</title>
        <authorList>
            <person name="Rasmussen T.S."/>
            <person name="Streidl T."/>
            <person name="Hitch T.C.A."/>
            <person name="Wortmann E."/>
            <person name="Deptula P."/>
            <person name="Hansen M."/>
            <person name="Nielsen D.S."/>
            <person name="Clavel T."/>
            <person name="Vogensen F.K."/>
        </authorList>
    </citation>
    <scope>NUCLEOTIDE SEQUENCE [LARGE SCALE GENOMIC DNA]</scope>
    <source>
        <strain evidence="1 2">WCA-9-b2</strain>
    </source>
</reference>
<sequence length="126" mass="13082">MSRLDENLGGVGFDNLIADSYPPADVFSVQLAAGQGILERGTLLALKDDGTMETIGTETTGKANAVLTDPVDTGDAAEGEAVPGIAYRTGHFNTNRLIVAEGYTITAADREALRVAGILTSEAVEI</sequence>
<dbReference type="RefSeq" id="WP_159751776.1">
    <property type="nucleotide sequence ID" value="NZ_WUQX01000001.1"/>
</dbReference>
<keyword evidence="2" id="KW-1185">Reference proteome</keyword>
<dbReference type="InterPro" id="IPR004195">
    <property type="entry name" value="Head_decoration_D"/>
</dbReference>
<comment type="caution">
    <text evidence="1">The sequence shown here is derived from an EMBL/GenBank/DDBJ whole genome shotgun (WGS) entry which is preliminary data.</text>
</comment>
<accession>A0A7X3MHV0</accession>
<proteinExistence type="predicted"/>
<dbReference type="Proteomes" id="UP000460412">
    <property type="component" value="Unassembled WGS sequence"/>
</dbReference>
<dbReference type="Pfam" id="PF02924">
    <property type="entry name" value="HDPD"/>
    <property type="match status" value="1"/>
</dbReference>
<gene>
    <name evidence="1" type="ORF">GN277_15370</name>
</gene>
<name>A0A7X3MHV0_9FIRM</name>
<protein>
    <submittedName>
        <fullName evidence="1">Head decoration protein</fullName>
    </submittedName>
</protein>
<dbReference type="EMBL" id="WUQX01000001">
    <property type="protein sequence ID" value="MXP76711.1"/>
    <property type="molecule type" value="Genomic_DNA"/>
</dbReference>
<dbReference type="AlphaFoldDB" id="A0A7X3MHV0"/>
<evidence type="ECO:0000313" key="2">
    <source>
        <dbReference type="Proteomes" id="UP000460412"/>
    </source>
</evidence>
<organism evidence="1 2">
    <name type="scientific">Sporofaciens musculi</name>
    <dbReference type="NCBI Taxonomy" id="2681861"/>
    <lineage>
        <taxon>Bacteria</taxon>
        <taxon>Bacillati</taxon>
        <taxon>Bacillota</taxon>
        <taxon>Clostridia</taxon>
        <taxon>Lachnospirales</taxon>
        <taxon>Lachnospiraceae</taxon>
        <taxon>Sporofaciens</taxon>
    </lineage>
</organism>